<feature type="compositionally biased region" description="Basic residues" evidence="1">
    <location>
        <begin position="274"/>
        <end position="292"/>
    </location>
</feature>
<feature type="non-terminal residue" evidence="2">
    <location>
        <position position="1"/>
    </location>
</feature>
<feature type="compositionally biased region" description="Basic residues" evidence="1">
    <location>
        <begin position="370"/>
        <end position="384"/>
    </location>
</feature>
<feature type="region of interest" description="Disordered" evidence="1">
    <location>
        <begin position="24"/>
        <end position="121"/>
    </location>
</feature>
<feature type="region of interest" description="Disordered" evidence="1">
    <location>
        <begin position="245"/>
        <end position="471"/>
    </location>
</feature>
<evidence type="ECO:0000256" key="1">
    <source>
        <dbReference type="SAM" id="MobiDB-lite"/>
    </source>
</evidence>
<feature type="compositionally biased region" description="Low complexity" evidence="1">
    <location>
        <begin position="45"/>
        <end position="54"/>
    </location>
</feature>
<feature type="compositionally biased region" description="Low complexity" evidence="1">
    <location>
        <begin position="206"/>
        <end position="221"/>
    </location>
</feature>
<feature type="non-terminal residue" evidence="2">
    <location>
        <position position="471"/>
    </location>
</feature>
<feature type="region of interest" description="Disordered" evidence="1">
    <location>
        <begin position="152"/>
        <end position="229"/>
    </location>
</feature>
<dbReference type="AlphaFoldDB" id="A0A6J4NKZ9"/>
<gene>
    <name evidence="2" type="ORF">AVDCRST_MAG66-904</name>
</gene>
<accession>A0A6J4NKZ9</accession>
<feature type="compositionally biased region" description="Basic residues" evidence="1">
    <location>
        <begin position="55"/>
        <end position="66"/>
    </location>
</feature>
<sequence>ALRSCDARPGRVPGPLPPRCAVRAGPAAVGCGPADRRAGPRRRPVGVLPGPLRRCGSRGRHPRRPRCAALHHQGRPARGDVLGAQRDRRRGRGVLRDDRHHGGVHPVPPQRRRDRAEQRPRRGLLAAAVHRAVRRTDADGRAHGPLGALRLRRHLRRGRPGPRSVPRQAVARVDPRRVHEGAAAAQRPPRAGGGLRSRPVPEPGRRGAAARLRPAPGLRHPAVPRAGRDLHAAVRRQRGIRLGCGDPADAVRVPGGARHRHRLHARAAAPLRAQLRRRAARPRHGPRRRADRPRRALPHDADAGDQAARPVPHGRPRRRGDRAVPVRTPGCRDRRRRTGGRPHLPRRRPPAPGRDRGRRARGRDRVPRVPGRRRPRSGRRRRGGRPAAPAARAVRRRQRPDRCRRPPGRAHGRRGHRHRRGRPGSGDDDRGVRQLEGRAHPGRPCGSGPGDPRRPLGGAPLGGAGTRGRGV</sequence>
<feature type="compositionally biased region" description="Basic and acidic residues" evidence="1">
    <location>
        <begin position="293"/>
        <end position="302"/>
    </location>
</feature>
<feature type="compositionally biased region" description="Low complexity" evidence="1">
    <location>
        <begin position="181"/>
        <end position="190"/>
    </location>
</feature>
<feature type="compositionally biased region" description="Basic and acidic residues" evidence="1">
    <location>
        <begin position="425"/>
        <end position="439"/>
    </location>
</feature>
<dbReference type="EMBL" id="CADCUS010000134">
    <property type="protein sequence ID" value="CAA9391092.1"/>
    <property type="molecule type" value="Genomic_DNA"/>
</dbReference>
<reference evidence="2" key="1">
    <citation type="submission" date="2020-02" db="EMBL/GenBank/DDBJ databases">
        <authorList>
            <person name="Meier V. D."/>
        </authorList>
    </citation>
    <scope>NUCLEOTIDE SEQUENCE</scope>
    <source>
        <strain evidence="2">AVDCRST_MAG66</strain>
    </source>
</reference>
<organism evidence="2">
    <name type="scientific">uncultured Pseudonocardia sp</name>
    <dbReference type="NCBI Taxonomy" id="211455"/>
    <lineage>
        <taxon>Bacteria</taxon>
        <taxon>Bacillati</taxon>
        <taxon>Actinomycetota</taxon>
        <taxon>Actinomycetes</taxon>
        <taxon>Pseudonocardiales</taxon>
        <taxon>Pseudonocardiaceae</taxon>
        <taxon>Pseudonocardia</taxon>
        <taxon>environmental samples</taxon>
    </lineage>
</organism>
<name>A0A6J4NKZ9_9PSEU</name>
<feature type="compositionally biased region" description="Gly residues" evidence="1">
    <location>
        <begin position="459"/>
        <end position="471"/>
    </location>
</feature>
<proteinExistence type="predicted"/>
<feature type="compositionally biased region" description="Basic residues" evidence="1">
    <location>
        <begin position="333"/>
        <end position="349"/>
    </location>
</feature>
<evidence type="ECO:0000313" key="2">
    <source>
        <dbReference type="EMBL" id="CAA9391092.1"/>
    </source>
</evidence>
<feature type="compositionally biased region" description="Basic residues" evidence="1">
    <location>
        <begin position="405"/>
        <end position="422"/>
    </location>
</feature>
<protein>
    <submittedName>
        <fullName evidence="2">Coenzyme F390 synthetase</fullName>
    </submittedName>
</protein>